<organism evidence="7 8">
    <name type="scientific">Exophiala xenobiotica</name>
    <dbReference type="NCBI Taxonomy" id="348802"/>
    <lineage>
        <taxon>Eukaryota</taxon>
        <taxon>Fungi</taxon>
        <taxon>Dikarya</taxon>
        <taxon>Ascomycota</taxon>
        <taxon>Pezizomycotina</taxon>
        <taxon>Eurotiomycetes</taxon>
        <taxon>Chaetothyriomycetidae</taxon>
        <taxon>Chaetothyriales</taxon>
        <taxon>Herpotrichiellaceae</taxon>
        <taxon>Exophiala</taxon>
    </lineage>
</organism>
<evidence type="ECO:0000256" key="5">
    <source>
        <dbReference type="ARBA" id="ARBA00023242"/>
    </source>
</evidence>
<dbReference type="InterPro" id="IPR021858">
    <property type="entry name" value="Fun_TF"/>
</dbReference>
<dbReference type="AlphaFoldDB" id="A0A0D2CTH7"/>
<dbReference type="Gene3D" id="4.10.240.10">
    <property type="entry name" value="Zn(2)-C6 fungal-type DNA-binding domain"/>
    <property type="match status" value="1"/>
</dbReference>
<dbReference type="SMART" id="SM00066">
    <property type="entry name" value="GAL4"/>
    <property type="match status" value="1"/>
</dbReference>
<evidence type="ECO:0000256" key="1">
    <source>
        <dbReference type="ARBA" id="ARBA00004123"/>
    </source>
</evidence>
<dbReference type="PROSITE" id="PS00463">
    <property type="entry name" value="ZN2_CY6_FUNGAL_1"/>
    <property type="match status" value="1"/>
</dbReference>
<keyword evidence="2" id="KW-0805">Transcription regulation</keyword>
<sequence>MPAVRQPKARSRTFTACLTCRARKVKCDLESPSCRNCLKLGISCPGYGIQLQWLTPWQPAGHQQPNTVIDGLEVRRARTNIFGARTGLQFSNDLIRQLAESSCSTQLDQLLEGLDERAVADESCFDNGQDWHLIDGPFSVFYLVPVVETGGHGSNMRRPSALCSPSIDYNAAEWPISDDWFSLVPSDAFQAQVSVSESPMVSSAYGFTNGDGASFLGPKDSFVSPMDFHIGLTPLGELPDFNATFGNLTTPKPIFTSTYPYGHPTAASLPNGSPYLPSNVRFLLSHYTNHVIDSLSPLPQMKAPWRGIHVPCALTAYGELDIAGQSGLARVSLLYSLLSLTCYHLSSLHELSSSYKQAVDQTTSSMEQAPNAQHWSSQGSKFRDIARTAFRKCLQTMGSDPAVKVKYKELFVSAMSLICTGIISGDPWDSRFFILQCEDIVNKIGRTKQRFSNKALSLHRIFSYIRIIEQTTFVQTRDQYLETLDKHALFPEQLELVKQIPEHAFSHSATEASNLQTMSDLGLTGPEEETFYELYGMPGSLLRLIARTNNVIAELDPPGLHGTSQPAMPSHLMAAASMLESDICRFEFRSTNGASTASMDTSTDITKVVDAPRAMRSHIATAMHHALLVYFFRFVRGTNPIILQHYVEKILSNLEYHQESKGRYFSGARLGTTVWPSFIAACEALGENLRRRAVVCMRHAAWAGFKNAEAAEVVAREVWRRRDAGENDVSWSTVLRESRTILLLT</sequence>
<evidence type="ECO:0000313" key="7">
    <source>
        <dbReference type="EMBL" id="KIW53347.1"/>
    </source>
</evidence>
<proteinExistence type="predicted"/>
<comment type="subcellular location">
    <subcellularLocation>
        <location evidence="1">Nucleus</location>
    </subcellularLocation>
</comment>
<dbReference type="InterPro" id="IPR036864">
    <property type="entry name" value="Zn2-C6_fun-type_DNA-bd_sf"/>
</dbReference>
<dbReference type="SUPFAM" id="SSF57701">
    <property type="entry name" value="Zn2/Cys6 DNA-binding domain"/>
    <property type="match status" value="1"/>
</dbReference>
<evidence type="ECO:0000256" key="2">
    <source>
        <dbReference type="ARBA" id="ARBA00023015"/>
    </source>
</evidence>
<name>A0A0D2CTH7_9EURO</name>
<dbReference type="Proteomes" id="UP000054342">
    <property type="component" value="Unassembled WGS sequence"/>
</dbReference>
<keyword evidence="8" id="KW-1185">Reference proteome</keyword>
<dbReference type="PROSITE" id="PS50048">
    <property type="entry name" value="ZN2_CY6_FUNGAL_2"/>
    <property type="match status" value="1"/>
</dbReference>
<dbReference type="HOGENOM" id="CLU_009030_0_2_1"/>
<dbReference type="EMBL" id="KN847321">
    <property type="protein sequence ID" value="KIW53347.1"/>
    <property type="molecule type" value="Genomic_DNA"/>
</dbReference>
<dbReference type="RefSeq" id="XP_013313932.1">
    <property type="nucleotide sequence ID" value="XM_013458478.1"/>
</dbReference>
<evidence type="ECO:0000313" key="8">
    <source>
        <dbReference type="Proteomes" id="UP000054342"/>
    </source>
</evidence>
<dbReference type="PANTHER" id="PTHR37534">
    <property type="entry name" value="TRANSCRIPTIONAL ACTIVATOR PROTEIN UGA3"/>
    <property type="match status" value="1"/>
</dbReference>
<dbReference type="Pfam" id="PF00172">
    <property type="entry name" value="Zn_clus"/>
    <property type="match status" value="1"/>
</dbReference>
<dbReference type="Pfam" id="PF11951">
    <property type="entry name" value="Fungal_trans_2"/>
    <property type="match status" value="1"/>
</dbReference>
<keyword evidence="3" id="KW-0238">DNA-binding</keyword>
<keyword evidence="5" id="KW-0539">Nucleus</keyword>
<dbReference type="InterPro" id="IPR001138">
    <property type="entry name" value="Zn2Cys6_DnaBD"/>
</dbReference>
<dbReference type="OrthoDB" id="3477330at2759"/>
<evidence type="ECO:0000259" key="6">
    <source>
        <dbReference type="PROSITE" id="PS50048"/>
    </source>
</evidence>
<dbReference type="PANTHER" id="PTHR37534:SF46">
    <property type="entry name" value="ZN(II)2CYS6 TRANSCRIPTION FACTOR (EUROFUNG)"/>
    <property type="match status" value="1"/>
</dbReference>
<dbReference type="CDD" id="cd00067">
    <property type="entry name" value="GAL4"/>
    <property type="match status" value="1"/>
</dbReference>
<feature type="domain" description="Zn(2)-C6 fungal-type" evidence="6">
    <location>
        <begin position="16"/>
        <end position="44"/>
    </location>
</feature>
<evidence type="ECO:0000256" key="3">
    <source>
        <dbReference type="ARBA" id="ARBA00023125"/>
    </source>
</evidence>
<dbReference type="GeneID" id="25330836"/>
<dbReference type="STRING" id="348802.A0A0D2CTH7"/>
<dbReference type="GO" id="GO:0008270">
    <property type="term" value="F:zinc ion binding"/>
    <property type="evidence" value="ECO:0007669"/>
    <property type="project" value="InterPro"/>
</dbReference>
<dbReference type="GO" id="GO:0003677">
    <property type="term" value="F:DNA binding"/>
    <property type="evidence" value="ECO:0007669"/>
    <property type="project" value="UniProtKB-KW"/>
</dbReference>
<dbReference type="GO" id="GO:0005634">
    <property type="term" value="C:nucleus"/>
    <property type="evidence" value="ECO:0007669"/>
    <property type="project" value="UniProtKB-SubCell"/>
</dbReference>
<protein>
    <recommendedName>
        <fullName evidence="6">Zn(2)-C6 fungal-type domain-containing protein</fullName>
    </recommendedName>
</protein>
<dbReference type="GO" id="GO:0000981">
    <property type="term" value="F:DNA-binding transcription factor activity, RNA polymerase II-specific"/>
    <property type="evidence" value="ECO:0007669"/>
    <property type="project" value="InterPro"/>
</dbReference>
<gene>
    <name evidence="7" type="ORF">PV05_08928</name>
</gene>
<keyword evidence="4" id="KW-0804">Transcription</keyword>
<accession>A0A0D2CTH7</accession>
<evidence type="ECO:0000256" key="4">
    <source>
        <dbReference type="ARBA" id="ARBA00023163"/>
    </source>
</evidence>
<reference evidence="7 8" key="1">
    <citation type="submission" date="2015-01" db="EMBL/GenBank/DDBJ databases">
        <title>The Genome Sequence of Exophiala xenobiotica CBS118157.</title>
        <authorList>
            <consortium name="The Broad Institute Genomics Platform"/>
            <person name="Cuomo C."/>
            <person name="de Hoog S."/>
            <person name="Gorbushina A."/>
            <person name="Stielow B."/>
            <person name="Teixiera M."/>
            <person name="Abouelleil A."/>
            <person name="Chapman S.B."/>
            <person name="Priest M."/>
            <person name="Young S.K."/>
            <person name="Wortman J."/>
            <person name="Nusbaum C."/>
            <person name="Birren B."/>
        </authorList>
    </citation>
    <scope>NUCLEOTIDE SEQUENCE [LARGE SCALE GENOMIC DNA]</scope>
    <source>
        <strain evidence="7 8">CBS 118157</strain>
    </source>
</reference>